<sequence length="171" mass="17438">MGSQEAPTRSQASPWRREPLRRSSSSGRGSVGSQRQGFQAAAGPLQDFHSVLGLTPSGKETHMDDGGWGLPLKRAPPRREATDMQPMAPGPEPQAPPSQSGFPRQSGSDPRSPLVRPTPGMSGGQGMPGVPSSAPGDSSGAVEVPMAAKIGRGPAGVVQPGPGGCSTVREA</sequence>
<feature type="compositionally biased region" description="Low complexity" evidence="1">
    <location>
        <begin position="151"/>
        <end position="160"/>
    </location>
</feature>
<gene>
    <name evidence="2" type="ORF">WJX84_009936</name>
</gene>
<dbReference type="AlphaFoldDB" id="A0AAW1SRR2"/>
<evidence type="ECO:0000313" key="2">
    <source>
        <dbReference type="EMBL" id="KAK9855795.1"/>
    </source>
</evidence>
<proteinExistence type="predicted"/>
<reference evidence="2 3" key="1">
    <citation type="journal article" date="2024" name="Nat. Commun.">
        <title>Phylogenomics reveals the evolutionary origins of lichenization in chlorophyte algae.</title>
        <authorList>
            <person name="Puginier C."/>
            <person name="Libourel C."/>
            <person name="Otte J."/>
            <person name="Skaloud P."/>
            <person name="Haon M."/>
            <person name="Grisel S."/>
            <person name="Petersen M."/>
            <person name="Berrin J.G."/>
            <person name="Delaux P.M."/>
            <person name="Dal Grande F."/>
            <person name="Keller J."/>
        </authorList>
    </citation>
    <scope>NUCLEOTIDE SEQUENCE [LARGE SCALE GENOMIC DNA]</scope>
    <source>
        <strain evidence="2 3">SAG 2523</strain>
    </source>
</reference>
<feature type="compositionally biased region" description="Low complexity" evidence="1">
    <location>
        <begin position="22"/>
        <end position="37"/>
    </location>
</feature>
<evidence type="ECO:0000256" key="1">
    <source>
        <dbReference type="SAM" id="MobiDB-lite"/>
    </source>
</evidence>
<keyword evidence="3" id="KW-1185">Reference proteome</keyword>
<evidence type="ECO:0000313" key="3">
    <source>
        <dbReference type="Proteomes" id="UP001485043"/>
    </source>
</evidence>
<protein>
    <submittedName>
        <fullName evidence="2">Uncharacterized protein</fullName>
    </submittedName>
</protein>
<dbReference type="Proteomes" id="UP001485043">
    <property type="component" value="Unassembled WGS sequence"/>
</dbReference>
<dbReference type="EMBL" id="JALJOV010001039">
    <property type="protein sequence ID" value="KAK9855795.1"/>
    <property type="molecule type" value="Genomic_DNA"/>
</dbReference>
<accession>A0AAW1SRR2</accession>
<feature type="region of interest" description="Disordered" evidence="1">
    <location>
        <begin position="1"/>
        <end position="171"/>
    </location>
</feature>
<comment type="caution">
    <text evidence="2">The sequence shown here is derived from an EMBL/GenBank/DDBJ whole genome shotgun (WGS) entry which is preliminary data.</text>
</comment>
<organism evidence="2 3">
    <name type="scientific">Apatococcus fuscideae</name>
    <dbReference type="NCBI Taxonomy" id="2026836"/>
    <lineage>
        <taxon>Eukaryota</taxon>
        <taxon>Viridiplantae</taxon>
        <taxon>Chlorophyta</taxon>
        <taxon>core chlorophytes</taxon>
        <taxon>Trebouxiophyceae</taxon>
        <taxon>Chlorellales</taxon>
        <taxon>Chlorellaceae</taxon>
        <taxon>Apatococcus</taxon>
    </lineage>
</organism>
<feature type="compositionally biased region" description="Polar residues" evidence="1">
    <location>
        <begin position="1"/>
        <end position="13"/>
    </location>
</feature>
<name>A0AAW1SRR2_9CHLO</name>